<dbReference type="InParanoid" id="E6W5W1"/>
<name>E6W5W1_DESIS</name>
<evidence type="ECO:0000256" key="6">
    <source>
        <dbReference type="HAMAP-Rule" id="MF_01251"/>
    </source>
</evidence>
<keyword evidence="3 6" id="KW-0479">Metal-binding</keyword>
<comment type="cofactor">
    <cofactor evidence="6">
        <name>[4Fe-4S] cluster</name>
        <dbReference type="ChEBI" id="CHEBI:49883"/>
    </cofactor>
    <text evidence="6">Binds 1 [4Fe-4S] cluster. The cluster is coordinated with 3 cysteines and an exchangeable S-adenosyl-L-methionine.</text>
</comment>
<dbReference type="InterPro" id="IPR007197">
    <property type="entry name" value="rSAM"/>
</dbReference>
<feature type="binding site" evidence="6">
    <location>
        <position position="301"/>
    </location>
    <ligand>
        <name>[4Fe-4S] cluster</name>
        <dbReference type="ChEBI" id="CHEBI:49883"/>
        <note>4Fe-4S-S-AdoMet</note>
    </ligand>
</feature>
<evidence type="ECO:0000256" key="7">
    <source>
        <dbReference type="SAM" id="MobiDB-lite"/>
    </source>
</evidence>
<dbReference type="FunCoup" id="E6W5W1">
    <property type="interactions" value="22"/>
</dbReference>
<dbReference type="Gene3D" id="3.80.30.20">
    <property type="entry name" value="tm_1862 like domain"/>
    <property type="match status" value="1"/>
</dbReference>
<dbReference type="EMBL" id="CP002432">
    <property type="protein sequence ID" value="ADU67246.1"/>
    <property type="molecule type" value="Genomic_DNA"/>
</dbReference>
<dbReference type="GO" id="GO:0005506">
    <property type="term" value="F:iron ion binding"/>
    <property type="evidence" value="ECO:0007669"/>
    <property type="project" value="UniProtKB-UniRule"/>
</dbReference>
<dbReference type="SFLD" id="SFLDS00029">
    <property type="entry name" value="Radical_SAM"/>
    <property type="match status" value="1"/>
</dbReference>
<dbReference type="Pfam" id="PF04055">
    <property type="entry name" value="Radical_SAM"/>
    <property type="match status" value="1"/>
</dbReference>
<dbReference type="PANTHER" id="PTHR32331">
    <property type="entry name" value="UPF0313 PROTEIN YGIQ"/>
    <property type="match status" value="1"/>
</dbReference>
<comment type="similarity">
    <text evidence="6">Belongs to the UPF0313 family.</text>
</comment>
<dbReference type="PANTHER" id="PTHR32331:SF0">
    <property type="entry name" value="UPF0313 PROTEIN YGIQ"/>
    <property type="match status" value="1"/>
</dbReference>
<dbReference type="SFLD" id="SFLDG01069">
    <property type="entry name" value="UPF0313"/>
    <property type="match status" value="1"/>
</dbReference>
<evidence type="ECO:0000256" key="5">
    <source>
        <dbReference type="ARBA" id="ARBA00023014"/>
    </source>
</evidence>
<dbReference type="KEGG" id="din:Selin_2534"/>
<evidence type="ECO:0000313" key="10">
    <source>
        <dbReference type="Proteomes" id="UP000002572"/>
    </source>
</evidence>
<dbReference type="AlphaFoldDB" id="E6W5W1"/>
<keyword evidence="2 6" id="KW-0949">S-adenosyl-L-methionine</keyword>
<dbReference type="HOGENOM" id="CLU_018288_2_0_0"/>
<dbReference type="SFLD" id="SFLDG01082">
    <property type="entry name" value="B12-binding_domain_containing"/>
    <property type="match status" value="1"/>
</dbReference>
<feature type="compositionally biased region" description="Basic and acidic residues" evidence="7">
    <location>
        <begin position="550"/>
        <end position="567"/>
    </location>
</feature>
<dbReference type="SMART" id="SM00729">
    <property type="entry name" value="Elp3"/>
    <property type="match status" value="1"/>
</dbReference>
<dbReference type="Pfam" id="PF08497">
    <property type="entry name" value="Radical_SAM_N"/>
    <property type="match status" value="1"/>
</dbReference>
<evidence type="ECO:0000313" key="9">
    <source>
        <dbReference type="EMBL" id="ADU67246.1"/>
    </source>
</evidence>
<dbReference type="InterPro" id="IPR023404">
    <property type="entry name" value="rSAM_horseshoe"/>
</dbReference>
<organism evidence="9 10">
    <name type="scientific">Desulfurispirillum indicum (strain ATCC BAA-1389 / DSM 22839 / S5)</name>
    <dbReference type="NCBI Taxonomy" id="653733"/>
    <lineage>
        <taxon>Bacteria</taxon>
        <taxon>Pseudomonadati</taxon>
        <taxon>Chrysiogenota</taxon>
        <taxon>Chrysiogenia</taxon>
        <taxon>Chrysiogenales</taxon>
        <taxon>Chrysiogenaceae</taxon>
        <taxon>Desulfurispirillum</taxon>
    </lineage>
</organism>
<keyword evidence="10" id="KW-1185">Reference proteome</keyword>
<keyword evidence="5 6" id="KW-0411">Iron-sulfur</keyword>
<feature type="region of interest" description="Disordered" evidence="7">
    <location>
        <begin position="540"/>
        <end position="585"/>
    </location>
</feature>
<dbReference type="InterPro" id="IPR020612">
    <property type="entry name" value="Methylthiotransferase_CS"/>
</dbReference>
<dbReference type="NCBIfam" id="TIGR03904">
    <property type="entry name" value="SAM_YgiQ"/>
    <property type="match status" value="1"/>
</dbReference>
<keyword evidence="4 6" id="KW-0408">Iron</keyword>
<dbReference type="HAMAP" id="MF_01251">
    <property type="entry name" value="UPF0313"/>
    <property type="match status" value="1"/>
</dbReference>
<evidence type="ECO:0000259" key="8">
    <source>
        <dbReference type="PROSITE" id="PS51918"/>
    </source>
</evidence>
<evidence type="ECO:0000256" key="3">
    <source>
        <dbReference type="ARBA" id="ARBA00022723"/>
    </source>
</evidence>
<sequence length="585" mass="64238">MTPRELRQRGVDRPDVILVSGDAYIDSPYCGIAVIGRVLESAGYCVAVIAQPSLDTPDDITALGEPRLFWGISAGCVDSAVANRTALGKPRKSCDFTPGTVNNRRPDRATIMYCNLVRRYFKNTVPLVIGGIEASLRRIAHYDLQSSAIRRSILLDAKADILVYGMGEHAVLQIAHSLREQRDIKSISGTCVLAAEAPAGYRELASYEAVQSDADAFGEMFATFHKTALHQGAPGFFQQHGARFLIHHPPAPMLSSAELDRVHGLPFQHDAHPKCRADGEIRALATIRNSVTTHRGCYGDCSFCAITVHQGRSIISRSMESILSEVKHMASQKGFSGTIRDLGGPTANMYASGCELLSRGTPCQHRHCIGYEGICPKLVHGHGEQVELLARLRALPGVKRIFIASGIRYDLILADGKHGRAYLRQMVAHHVSGQLKIAPEHCADAVLRLMNKPSAAVTARFARLYREMAAAENQHIHLSCYVIAAHPGSTKQHMEEFVRFARSNLQFMPEQVQIFTPTPSTVSTAMYHCGRHPLSGEVVWSEKSSVGKQAQKDTLRAGREMRKETVRSRPAGGRRKKPSGSPWRS</sequence>
<evidence type="ECO:0000256" key="2">
    <source>
        <dbReference type="ARBA" id="ARBA00022691"/>
    </source>
</evidence>
<dbReference type="PROSITE" id="PS01278">
    <property type="entry name" value="MTTASE_RADICAL"/>
    <property type="match status" value="1"/>
</dbReference>
<dbReference type="InterPro" id="IPR006638">
    <property type="entry name" value="Elp3/MiaA/NifB-like_rSAM"/>
</dbReference>
<dbReference type="InterPro" id="IPR013704">
    <property type="entry name" value="UPF0313_N"/>
</dbReference>
<dbReference type="SUPFAM" id="SSF102114">
    <property type="entry name" value="Radical SAM enzymes"/>
    <property type="match status" value="1"/>
</dbReference>
<dbReference type="OrthoDB" id="9803479at2"/>
<proteinExistence type="inferred from homology"/>
<dbReference type="PROSITE" id="PS51918">
    <property type="entry name" value="RADICAL_SAM"/>
    <property type="match status" value="1"/>
</dbReference>
<dbReference type="InterPro" id="IPR022946">
    <property type="entry name" value="UPF0313"/>
</dbReference>
<dbReference type="Pfam" id="PF11842">
    <property type="entry name" value="DUF3362"/>
    <property type="match status" value="1"/>
</dbReference>
<feature type="binding site" evidence="6">
    <location>
        <position position="297"/>
    </location>
    <ligand>
        <name>[4Fe-4S] cluster</name>
        <dbReference type="ChEBI" id="CHEBI:49883"/>
        <note>4Fe-4S-S-AdoMet</note>
    </ligand>
</feature>
<dbReference type="GO" id="GO:0051539">
    <property type="term" value="F:4 iron, 4 sulfur cluster binding"/>
    <property type="evidence" value="ECO:0007669"/>
    <property type="project" value="UniProtKB-KW"/>
</dbReference>
<evidence type="ECO:0000256" key="1">
    <source>
        <dbReference type="ARBA" id="ARBA00022485"/>
    </source>
</evidence>
<accession>E6W5W1</accession>
<protein>
    <submittedName>
        <fullName evidence="9">Radical SAM domain protein</fullName>
    </submittedName>
</protein>
<dbReference type="GO" id="GO:0003824">
    <property type="term" value="F:catalytic activity"/>
    <property type="evidence" value="ECO:0007669"/>
    <property type="project" value="InterPro"/>
</dbReference>
<feature type="domain" description="Radical SAM core" evidence="8">
    <location>
        <begin position="283"/>
        <end position="564"/>
    </location>
</feature>
<dbReference type="eggNOG" id="COG1032">
    <property type="taxonomic scope" value="Bacteria"/>
</dbReference>
<dbReference type="InterPro" id="IPR058240">
    <property type="entry name" value="rSAM_sf"/>
</dbReference>
<evidence type="ECO:0000256" key="4">
    <source>
        <dbReference type="ARBA" id="ARBA00023004"/>
    </source>
</evidence>
<dbReference type="Proteomes" id="UP000002572">
    <property type="component" value="Chromosome"/>
</dbReference>
<gene>
    <name evidence="9" type="ordered locus">Selin_2534</name>
</gene>
<feature type="binding site" evidence="6">
    <location>
        <position position="304"/>
    </location>
    <ligand>
        <name>[4Fe-4S] cluster</name>
        <dbReference type="ChEBI" id="CHEBI:49883"/>
        <note>4Fe-4S-S-AdoMet</note>
    </ligand>
</feature>
<keyword evidence="1 6" id="KW-0004">4Fe-4S</keyword>
<dbReference type="InterPro" id="IPR024560">
    <property type="entry name" value="UPF0313_C"/>
</dbReference>
<reference evidence="9 10" key="1">
    <citation type="submission" date="2010-12" db="EMBL/GenBank/DDBJ databases">
        <title>Complete sequence of Desulfurispirillum indicum S5.</title>
        <authorList>
            <consortium name="US DOE Joint Genome Institute"/>
            <person name="Lucas S."/>
            <person name="Copeland A."/>
            <person name="Lapidus A."/>
            <person name="Cheng J.-F."/>
            <person name="Goodwin L."/>
            <person name="Pitluck S."/>
            <person name="Chertkov O."/>
            <person name="Held B."/>
            <person name="Detter J.C."/>
            <person name="Han C."/>
            <person name="Tapia R."/>
            <person name="Land M."/>
            <person name="Hauser L."/>
            <person name="Kyrpides N."/>
            <person name="Ivanova N."/>
            <person name="Mikhailova N."/>
            <person name="Haggblom M."/>
            <person name="Rauschenbach I."/>
            <person name="Bini E."/>
            <person name="Woyke T."/>
        </authorList>
    </citation>
    <scope>NUCLEOTIDE SEQUENCE [LARGE SCALE GENOMIC DNA]</scope>
    <source>
        <strain evidence="10">ATCC BAA-1389 / DSM 22839 / S5</strain>
    </source>
</reference>
<dbReference type="STRING" id="653733.Selin_2534"/>